<dbReference type="InterPro" id="IPR011303">
    <property type="entry name" value="RnfD_bac"/>
</dbReference>
<comment type="subcellular location">
    <subcellularLocation>
        <location evidence="10">Cell membrane</location>
        <topology evidence="10">Multi-pass membrane protein</topology>
    </subcellularLocation>
</comment>
<dbReference type="Proteomes" id="UP000824112">
    <property type="component" value="Unassembled WGS sequence"/>
</dbReference>
<evidence type="ECO:0000256" key="6">
    <source>
        <dbReference type="ARBA" id="ARBA00022967"/>
    </source>
</evidence>
<dbReference type="GO" id="GO:0055085">
    <property type="term" value="P:transmembrane transport"/>
    <property type="evidence" value="ECO:0007669"/>
    <property type="project" value="InterPro"/>
</dbReference>
<dbReference type="GO" id="GO:0022900">
    <property type="term" value="P:electron transport chain"/>
    <property type="evidence" value="ECO:0007669"/>
    <property type="project" value="UniProtKB-UniRule"/>
</dbReference>
<feature type="transmembrane region" description="Helical" evidence="10">
    <location>
        <begin position="184"/>
        <end position="204"/>
    </location>
</feature>
<comment type="cofactor">
    <cofactor evidence="10">
        <name>FMN</name>
        <dbReference type="ChEBI" id="CHEBI:58210"/>
    </cofactor>
</comment>
<feature type="transmembrane region" description="Helical" evidence="10">
    <location>
        <begin position="234"/>
        <end position="250"/>
    </location>
</feature>
<keyword evidence="10" id="KW-1003">Cell membrane</keyword>
<evidence type="ECO:0000256" key="5">
    <source>
        <dbReference type="ARBA" id="ARBA00022692"/>
    </source>
</evidence>
<keyword evidence="9 10" id="KW-0472">Membrane</keyword>
<sequence>MTNNNLIISPSPHIHGNDTVEKNMYGVIVALLPALLISFYYFGIGAMAVTAVSVLSCIAVEYLVQRFLLKGENTITDGSAIVTGLLLSLNLPSNLPLWIVVIGAVAAIGIGKMPFGGLGNNIFNPALVGRVFLLISFPAQMTTWVPAGSPGNYPDGETGATPLTLLKYGHTEEIDTLNLLLGNVGGSLGETCSIALLLGLIYLLWKKIITWHIPVSILLSAGIFAWLINENPLLHLLSGGMLLGAIFMATDYVTSPMNKRGMLIYGVCIGILTMIIRKWSDYPEGMSFAILIMNAFTPLINTYVKPKHFGEVKKKWLN</sequence>
<proteinExistence type="inferred from homology"/>
<dbReference type="GO" id="GO:0005886">
    <property type="term" value="C:plasma membrane"/>
    <property type="evidence" value="ECO:0007669"/>
    <property type="project" value="UniProtKB-SubCell"/>
</dbReference>
<comment type="subunit">
    <text evidence="10">The complex is composed of six subunits: RnfA, RnfB, RnfC, RnfD, RnfE and RnfG.</text>
</comment>
<reference evidence="11" key="2">
    <citation type="journal article" date="2021" name="PeerJ">
        <title>Extensive microbial diversity within the chicken gut microbiome revealed by metagenomics and culture.</title>
        <authorList>
            <person name="Gilroy R."/>
            <person name="Ravi A."/>
            <person name="Getino M."/>
            <person name="Pursley I."/>
            <person name="Horton D.L."/>
            <person name="Alikhan N.F."/>
            <person name="Baker D."/>
            <person name="Gharbi K."/>
            <person name="Hall N."/>
            <person name="Watson M."/>
            <person name="Adriaenssens E.M."/>
            <person name="Foster-Nyarko E."/>
            <person name="Jarju S."/>
            <person name="Secka A."/>
            <person name="Antonio M."/>
            <person name="Oren A."/>
            <person name="Chaudhuri R.R."/>
            <person name="La Ragione R."/>
            <person name="Hildebrand F."/>
            <person name="Pallen M.J."/>
        </authorList>
    </citation>
    <scope>NUCLEOTIDE SEQUENCE</scope>
    <source>
        <strain evidence="11">CHK158-818</strain>
    </source>
</reference>
<evidence type="ECO:0000256" key="1">
    <source>
        <dbReference type="ARBA" id="ARBA00022448"/>
    </source>
</evidence>
<accession>A0A9D1M848</accession>
<comment type="function">
    <text evidence="10">Part of a membrane-bound complex that couples electron transfer with translocation of ions across the membrane.</text>
</comment>
<feature type="transmembrane region" description="Helical" evidence="10">
    <location>
        <begin position="262"/>
        <end position="280"/>
    </location>
</feature>
<keyword evidence="8 10" id="KW-1133">Transmembrane helix</keyword>
<dbReference type="HAMAP" id="MF_00462">
    <property type="entry name" value="RsxD_RnfD"/>
    <property type="match status" value="1"/>
</dbReference>
<comment type="caution">
    <text evidence="11">The sequence shown here is derived from an EMBL/GenBank/DDBJ whole genome shotgun (WGS) entry which is preliminary data.</text>
</comment>
<evidence type="ECO:0000256" key="9">
    <source>
        <dbReference type="ARBA" id="ARBA00023136"/>
    </source>
</evidence>
<gene>
    <name evidence="10" type="primary">rnfD</name>
    <name evidence="11" type="ORF">IAB03_05750</name>
</gene>
<reference evidence="11" key="1">
    <citation type="submission" date="2020-10" db="EMBL/GenBank/DDBJ databases">
        <authorList>
            <person name="Gilroy R."/>
        </authorList>
    </citation>
    <scope>NUCLEOTIDE SEQUENCE</scope>
    <source>
        <strain evidence="11">CHK158-818</strain>
    </source>
</reference>
<evidence type="ECO:0000256" key="7">
    <source>
        <dbReference type="ARBA" id="ARBA00022982"/>
    </source>
</evidence>
<feature type="modified residue" description="FMN phosphoryl threonine" evidence="10">
    <location>
        <position position="161"/>
    </location>
</feature>
<evidence type="ECO:0000313" key="12">
    <source>
        <dbReference type="Proteomes" id="UP000824112"/>
    </source>
</evidence>
<dbReference type="AlphaFoldDB" id="A0A9D1M848"/>
<keyword evidence="2 10" id="KW-0597">Phosphoprotein</keyword>
<dbReference type="Pfam" id="PF03116">
    <property type="entry name" value="NQR2_RnfD_RnfE"/>
    <property type="match status" value="1"/>
</dbReference>
<dbReference type="EMBL" id="DVNA01000130">
    <property type="protein sequence ID" value="HIU55293.1"/>
    <property type="molecule type" value="Genomic_DNA"/>
</dbReference>
<feature type="transmembrane region" description="Helical" evidence="10">
    <location>
        <begin position="127"/>
        <end position="147"/>
    </location>
</feature>
<feature type="transmembrane region" description="Helical" evidence="10">
    <location>
        <begin position="286"/>
        <end position="304"/>
    </location>
</feature>
<keyword evidence="6 10" id="KW-1278">Translocase</keyword>
<feature type="transmembrane region" description="Helical" evidence="10">
    <location>
        <begin position="211"/>
        <end position="228"/>
    </location>
</feature>
<dbReference type="NCBIfam" id="TIGR01946">
    <property type="entry name" value="rnfD"/>
    <property type="match status" value="1"/>
</dbReference>
<evidence type="ECO:0000256" key="3">
    <source>
        <dbReference type="ARBA" id="ARBA00022630"/>
    </source>
</evidence>
<keyword evidence="1 10" id="KW-0813">Transport</keyword>
<feature type="transmembrane region" description="Helical" evidence="10">
    <location>
        <begin position="97"/>
        <end position="115"/>
    </location>
</feature>
<keyword evidence="5 10" id="KW-0812">Transmembrane</keyword>
<keyword evidence="4 10" id="KW-0288">FMN</keyword>
<evidence type="ECO:0000256" key="10">
    <source>
        <dbReference type="HAMAP-Rule" id="MF_00462"/>
    </source>
</evidence>
<keyword evidence="7 10" id="KW-0249">Electron transport</keyword>
<dbReference type="InterPro" id="IPR004338">
    <property type="entry name" value="NqrB/RnfD"/>
</dbReference>
<evidence type="ECO:0000256" key="2">
    <source>
        <dbReference type="ARBA" id="ARBA00022553"/>
    </source>
</evidence>
<evidence type="ECO:0000256" key="8">
    <source>
        <dbReference type="ARBA" id="ARBA00022989"/>
    </source>
</evidence>
<dbReference type="PANTHER" id="PTHR30578">
    <property type="entry name" value="ELECTRON TRANSPORT COMPLEX PROTEIN RNFD"/>
    <property type="match status" value="1"/>
</dbReference>
<protein>
    <recommendedName>
        <fullName evidence="10">Ion-translocating oxidoreductase complex subunit D</fullName>
        <ecNumber evidence="10">7.-.-.-</ecNumber>
    </recommendedName>
    <alternativeName>
        <fullName evidence="10">Rnf electron transport complex subunit D</fullName>
    </alternativeName>
</protein>
<comment type="similarity">
    <text evidence="10">Belongs to the NqrB/RnfD family.</text>
</comment>
<name>A0A9D1M848_9BACT</name>
<dbReference type="EC" id="7.-.-.-" evidence="10"/>
<dbReference type="PANTHER" id="PTHR30578:SF0">
    <property type="entry name" value="ION-TRANSLOCATING OXIDOREDUCTASE COMPLEX SUBUNIT D"/>
    <property type="match status" value="1"/>
</dbReference>
<evidence type="ECO:0000313" key="11">
    <source>
        <dbReference type="EMBL" id="HIU55293.1"/>
    </source>
</evidence>
<evidence type="ECO:0000256" key="4">
    <source>
        <dbReference type="ARBA" id="ARBA00022643"/>
    </source>
</evidence>
<organism evidence="11 12">
    <name type="scientific">Candidatus Gallibacteroides avistercoris</name>
    <dbReference type="NCBI Taxonomy" id="2840833"/>
    <lineage>
        <taxon>Bacteria</taxon>
        <taxon>Pseudomonadati</taxon>
        <taxon>Bacteroidota</taxon>
        <taxon>Bacteroidia</taxon>
        <taxon>Bacteroidales</taxon>
        <taxon>Bacteroidaceae</taxon>
        <taxon>Bacteroidaceae incertae sedis</taxon>
        <taxon>Candidatus Gallibacteroides</taxon>
    </lineage>
</organism>
<keyword evidence="3 10" id="KW-0285">Flavoprotein</keyword>